<keyword evidence="5" id="KW-0732">Signal</keyword>
<feature type="domain" description="Cadherin" evidence="19">
    <location>
        <begin position="551"/>
        <end position="651"/>
    </location>
</feature>
<comment type="caution">
    <text evidence="13">Lacks conserved residue(s) required for the propagation of feature annotation.</text>
</comment>
<dbReference type="GO" id="GO:0004930">
    <property type="term" value="F:G protein-coupled receptor activity"/>
    <property type="evidence" value="ECO:0007669"/>
    <property type="project" value="InterPro"/>
</dbReference>
<dbReference type="GO" id="GO:0007411">
    <property type="term" value="P:axon guidance"/>
    <property type="evidence" value="ECO:0007669"/>
    <property type="project" value="UniProtKB-ARBA"/>
</dbReference>
<dbReference type="GO" id="GO:0050793">
    <property type="term" value="P:regulation of developmental process"/>
    <property type="evidence" value="ECO:0007669"/>
    <property type="project" value="UniProtKB-ARBA"/>
</dbReference>
<dbReference type="CDD" id="cd00054">
    <property type="entry name" value="EGF_CA"/>
    <property type="match status" value="2"/>
</dbReference>
<protein>
    <submittedName>
        <fullName evidence="20">Uncharacterized protein</fullName>
    </submittedName>
</protein>
<keyword evidence="8 14" id="KW-1133">Transmembrane helix</keyword>
<evidence type="ECO:0000256" key="3">
    <source>
        <dbReference type="ARBA" id="ARBA00022536"/>
    </source>
</evidence>
<evidence type="ECO:0000256" key="14">
    <source>
        <dbReference type="SAM" id="Phobius"/>
    </source>
</evidence>
<feature type="transmembrane region" description="Helical" evidence="14">
    <location>
        <begin position="2131"/>
        <end position="2151"/>
    </location>
</feature>
<dbReference type="PROSITE" id="PS00232">
    <property type="entry name" value="CADHERIN_1"/>
    <property type="match status" value="5"/>
</dbReference>
<evidence type="ECO:0000256" key="9">
    <source>
        <dbReference type="ARBA" id="ARBA00023136"/>
    </source>
</evidence>
<feature type="domain" description="Cadherin" evidence="19">
    <location>
        <begin position="348"/>
        <end position="449"/>
    </location>
</feature>
<dbReference type="PRINTS" id="PR00205">
    <property type="entry name" value="CADHERIN"/>
</dbReference>
<dbReference type="InterPro" id="IPR013320">
    <property type="entry name" value="ConA-like_dom_sf"/>
</dbReference>
<dbReference type="SUPFAM" id="SSF49313">
    <property type="entry name" value="Cadherin-like"/>
    <property type="match status" value="9"/>
</dbReference>
<keyword evidence="9 14" id="KW-0472">Membrane</keyword>
<evidence type="ECO:0000256" key="11">
    <source>
        <dbReference type="ARBA" id="ARBA00023180"/>
    </source>
</evidence>
<dbReference type="CDD" id="cd00110">
    <property type="entry name" value="LamG"/>
    <property type="match status" value="2"/>
</dbReference>
<dbReference type="InterPro" id="IPR001879">
    <property type="entry name" value="GPCR_2_extracellular_dom"/>
</dbReference>
<dbReference type="InterPro" id="IPR000203">
    <property type="entry name" value="GPS"/>
</dbReference>
<keyword evidence="10 13" id="KW-1015">Disulfide bond</keyword>
<dbReference type="PANTHER" id="PTHR24026">
    <property type="entry name" value="FAT ATYPICAL CADHERIN-RELATED"/>
    <property type="match status" value="1"/>
</dbReference>
<keyword evidence="7 12" id="KW-0106">Calcium</keyword>
<evidence type="ECO:0000256" key="8">
    <source>
        <dbReference type="ARBA" id="ARBA00022989"/>
    </source>
</evidence>
<evidence type="ECO:0000259" key="16">
    <source>
        <dbReference type="PROSITE" id="PS50026"/>
    </source>
</evidence>
<proteinExistence type="predicted"/>
<dbReference type="Gene3D" id="1.20.1070.10">
    <property type="entry name" value="Rhodopsin 7-helix transmembrane proteins"/>
    <property type="match status" value="1"/>
</dbReference>
<evidence type="ECO:0000256" key="5">
    <source>
        <dbReference type="ARBA" id="ARBA00022729"/>
    </source>
</evidence>
<name>A0A8S1EGD6_9PELO</name>
<dbReference type="Proteomes" id="UP000494206">
    <property type="component" value="Unassembled WGS sequence"/>
</dbReference>
<dbReference type="FunFam" id="2.60.40.60:FF:000020">
    <property type="entry name" value="Dachsous cadherin-related 1b"/>
    <property type="match status" value="2"/>
</dbReference>
<feature type="disulfide bond" evidence="13">
    <location>
        <begin position="1667"/>
        <end position="1676"/>
    </location>
</feature>
<dbReference type="FunFam" id="2.60.40.60:FF:000080">
    <property type="entry name" value="FAT atypical cadherin 1"/>
    <property type="match status" value="1"/>
</dbReference>
<feature type="transmembrane region" description="Helical" evidence="14">
    <location>
        <begin position="2276"/>
        <end position="2295"/>
    </location>
</feature>
<feature type="domain" description="EGF-like" evidence="16">
    <location>
        <begin position="1118"/>
        <end position="1154"/>
    </location>
</feature>
<dbReference type="FunFam" id="2.60.40.60:FF:000029">
    <property type="entry name" value="Cadherin EGF LAG seven-pass G-type receptor 3"/>
    <property type="match status" value="1"/>
</dbReference>
<feature type="transmembrane region" description="Helical" evidence="14">
    <location>
        <begin position="2163"/>
        <end position="2183"/>
    </location>
</feature>
<dbReference type="FunFam" id="2.60.40.60:FF:000104">
    <property type="entry name" value="cadherin-23 isoform X1"/>
    <property type="match status" value="1"/>
</dbReference>
<evidence type="ECO:0000256" key="13">
    <source>
        <dbReference type="PROSITE-ProRule" id="PRU00076"/>
    </source>
</evidence>
<dbReference type="GO" id="GO:0005509">
    <property type="term" value="F:calcium ion binding"/>
    <property type="evidence" value="ECO:0007669"/>
    <property type="project" value="UniProtKB-UniRule"/>
</dbReference>
<feature type="domain" description="G-protein coupled receptors family 2 profile 1" evidence="18">
    <location>
        <begin position="1764"/>
        <end position="1839"/>
    </location>
</feature>
<dbReference type="Gene3D" id="2.10.25.10">
    <property type="entry name" value="Laminin"/>
    <property type="match status" value="1"/>
</dbReference>
<organism evidence="20 21">
    <name type="scientific">Caenorhabditis bovis</name>
    <dbReference type="NCBI Taxonomy" id="2654633"/>
    <lineage>
        <taxon>Eukaryota</taxon>
        <taxon>Metazoa</taxon>
        <taxon>Ecdysozoa</taxon>
        <taxon>Nematoda</taxon>
        <taxon>Chromadorea</taxon>
        <taxon>Rhabditida</taxon>
        <taxon>Rhabditina</taxon>
        <taxon>Rhabditomorpha</taxon>
        <taxon>Rhabditoidea</taxon>
        <taxon>Rhabditidae</taxon>
        <taxon>Peloderinae</taxon>
        <taxon>Caenorhabditis</taxon>
    </lineage>
</organism>
<dbReference type="FunFam" id="2.60.40.60:FF:000362">
    <property type="entry name" value="FlaMIngo (Cadherin plus 7TM domain) homolog"/>
    <property type="match status" value="1"/>
</dbReference>
<dbReference type="GO" id="GO:0007423">
    <property type="term" value="P:sensory organ development"/>
    <property type="evidence" value="ECO:0007669"/>
    <property type="project" value="UniProtKB-ARBA"/>
</dbReference>
<dbReference type="PROSITE" id="PS01186">
    <property type="entry name" value="EGF_2"/>
    <property type="match status" value="1"/>
</dbReference>
<evidence type="ECO:0000259" key="17">
    <source>
        <dbReference type="PROSITE" id="PS50221"/>
    </source>
</evidence>
<evidence type="ECO:0000259" key="18">
    <source>
        <dbReference type="PROSITE" id="PS50227"/>
    </source>
</evidence>
<dbReference type="PROSITE" id="PS50268">
    <property type="entry name" value="CADHERIN_2"/>
    <property type="match status" value="8"/>
</dbReference>
<dbReference type="PROSITE" id="PS50221">
    <property type="entry name" value="GAIN_B"/>
    <property type="match status" value="1"/>
</dbReference>
<accession>A0A8S1EGD6</accession>
<evidence type="ECO:0000256" key="10">
    <source>
        <dbReference type="ARBA" id="ARBA00023157"/>
    </source>
</evidence>
<feature type="domain" description="Laminin G" evidence="15">
    <location>
        <begin position="1200"/>
        <end position="1393"/>
    </location>
</feature>
<dbReference type="InterPro" id="IPR036445">
    <property type="entry name" value="GPCR_2_extracell_dom_sf"/>
</dbReference>
<feature type="domain" description="Cadherin" evidence="19">
    <location>
        <begin position="450"/>
        <end position="550"/>
    </location>
</feature>
<dbReference type="InterPro" id="IPR002049">
    <property type="entry name" value="LE_dom"/>
</dbReference>
<keyword evidence="2" id="KW-1003">Cell membrane</keyword>
<dbReference type="SMART" id="SM00303">
    <property type="entry name" value="GPS"/>
    <property type="match status" value="1"/>
</dbReference>
<dbReference type="SMART" id="SM00181">
    <property type="entry name" value="EGF"/>
    <property type="match status" value="4"/>
</dbReference>
<dbReference type="GO" id="GO:0001736">
    <property type="term" value="P:establishment of planar polarity"/>
    <property type="evidence" value="ECO:0007669"/>
    <property type="project" value="UniProtKB-ARBA"/>
</dbReference>
<feature type="domain" description="EGF-like" evidence="16">
    <location>
        <begin position="1638"/>
        <end position="1677"/>
    </location>
</feature>
<keyword evidence="6" id="KW-0677">Repeat</keyword>
<dbReference type="Gene3D" id="2.60.120.200">
    <property type="match status" value="2"/>
</dbReference>
<feature type="domain" description="Cadherin" evidence="19">
    <location>
        <begin position="35"/>
        <end position="139"/>
    </location>
</feature>
<dbReference type="InterPro" id="IPR000742">
    <property type="entry name" value="EGF"/>
</dbReference>
<dbReference type="SUPFAM" id="SSF49899">
    <property type="entry name" value="Concanavalin A-like lectins/glucanases"/>
    <property type="match status" value="2"/>
</dbReference>
<reference evidence="20 21" key="1">
    <citation type="submission" date="2020-04" db="EMBL/GenBank/DDBJ databases">
        <authorList>
            <person name="Laetsch R D."/>
            <person name="Stevens L."/>
            <person name="Kumar S."/>
            <person name="Blaxter L. M."/>
        </authorList>
    </citation>
    <scope>NUCLEOTIDE SEQUENCE [LARGE SCALE GENOMIC DNA]</scope>
</reference>
<dbReference type="Pfam" id="PF02210">
    <property type="entry name" value="Laminin_G_2"/>
    <property type="match status" value="1"/>
</dbReference>
<comment type="subcellular location">
    <subcellularLocation>
        <location evidence="1">Cell membrane</location>
        <topology evidence="1">Multi-pass membrane protein</topology>
    </subcellularLocation>
</comment>
<dbReference type="OrthoDB" id="26203at2759"/>
<feature type="transmembrane region" description="Helical" evidence="14">
    <location>
        <begin position="2307"/>
        <end position="2327"/>
    </location>
</feature>
<dbReference type="GO" id="GO:0051239">
    <property type="term" value="P:regulation of multicellular organismal process"/>
    <property type="evidence" value="ECO:0007669"/>
    <property type="project" value="UniProtKB-ARBA"/>
</dbReference>
<dbReference type="EMBL" id="CADEPM010000001">
    <property type="protein sequence ID" value="CAB3399016.1"/>
    <property type="molecule type" value="Genomic_DNA"/>
</dbReference>
<dbReference type="InterPro" id="IPR001791">
    <property type="entry name" value="Laminin_G"/>
</dbReference>
<feature type="domain" description="Laminin G" evidence="15">
    <location>
        <begin position="1444"/>
        <end position="1599"/>
    </location>
</feature>
<feature type="disulfide bond" evidence="13">
    <location>
        <begin position="1144"/>
        <end position="1153"/>
    </location>
</feature>
<dbReference type="SMART" id="SM00282">
    <property type="entry name" value="LamG"/>
    <property type="match status" value="2"/>
</dbReference>
<dbReference type="Pfam" id="PF00028">
    <property type="entry name" value="Cadherin"/>
    <property type="match status" value="8"/>
</dbReference>
<keyword evidence="21" id="KW-1185">Reference proteome</keyword>
<sequence>MKIGHSSLRRTQNFRKRVKRWARRRNPDANAVLFQQEKYVRELPEDTEIGSLVVSVKASHASNQPLYYSMVAPQDSRSQNIFTLDTMNGEIRLAKSLDREVLDKHILKVTAYERVDPTISASATVVVHVQDVQDNSPIFEKDSYFGEIREDAPIGTTVLSVFARDLDDGNNGEVEYSLGDGNGKNLLSINSKSGVIQTSAPLDRETLSLIRLDVIASDKGIPKRDSKALVEITVIDVNDNAPVFESDSYNVTILENATLPMVIATVVAHDQDSGINGKVHYSMAIPSSHGLTIDYSTGEVTLRDRIDAKYSPITAVIRAKDGAQPALSSTVPLTINIVDVNDHAPTLIAAQKLITLEENVAIGEEVGRISAIDEDSGPNGIIKYILKGSEDFVIDEDNGVIRTTKLLDRETVAKYDLMVSAHDLGTPPLNTTTTITIILKDVNDNAPLFEKSEYNVTISEELPRGSQILKLKATDKDEDQKISYRIEEADRDVFSILEIGDQGAILSISGELNPQDHKVRLELSATDQGGLQGRTTVNVFIDDVNSAPYFTDHPFSVKIPEHSPIGYPVITFKAEDDDRGENSKVTYSIDSSLFQINPTSGELTVAADLDREDRATYVIGVTASDHATPPLNVTSQIEVILDDVNDNPPQFTSSSYAASISEDIPVGTSFMQVSAIDADIGNNGIVDYFLNESSASAAIHLFRLDRTSGTLRVNSKLDREQFPVIVLPIFARDRGNPPLASASEITLTLTDINDNAPSFEQASYDLYIAENSPVGSTVGTIVARDPDEGENADISFRIFGGSDAKLFDIEEDSEQNGVVRLLSRIEFDYEAKTNKFFLELQASSGQLSSTVPVRIHVSDVNDNKPVLKDFIILINRYENIPIPRQIGFIPAYDPDQNATLEYFLEENDLIEIDKYTGKILVKQEWKRNIDLRFKSCVTDGANTECATCRFIHVLIDTEWLFESFTLALGRMTIDDFWDPQVFQRFRDAISTLGNWRASDVNVISAKQYASDVVHVSIAITEHGKVVRGWHAVELVKESIKKLEQMTLLQMKVIDDESCANEPCSYMAKCRQTQKFVGDLTSHETDNFIARTLNTVNTFVCECPPGFTSSDSSGKCDTRLDECYRGLCANNSTCVSYENKYRCECQPGWIGRHCEISIHALTCVPGYCESDSVCELENNEMRCRHCKFNKDDTDERCRLRSISFDGDGLLNTNVDIPRTQWTIKFRVATIAHNGVLLFTGDKKSDFVELSLSDRVFKIEFSLGGEKAEAKLENDIENRVNDGEWHTVVMEYSNHEIIISMDDCETYPSLQLNISPNCAARAKINLDRKCQDPTVPCYRFLDVSNGIFLGGRPGSTKHVERAFSGCISDLTLDAEPIYFSNIREMHRIGQVHEGCNPKRDYCKHSITCPMTSKCANRWGGKVCSCPHATHSKVDCMANGVTQNEMRGLSLFEDESFVLYQPSGIQVPFEVEFEFRTSRTDMQVIAMEFTQRSIHYNLEIDDGIMQFSIGDSTTDILTPHISSKHFIHVLIKFDVESIATTIDGIYSAERKTMIADGTLENIYFGIAPGTGHPFRFEGCLRNVKVNSKPIAHKKKGKTRSGCVVPNRCTVDSVCPIDSSCHRLWNKHKCKCHKGFIGDTCLSICSVKNVCGSPAATCVPSNSTTGYECVCPYGSTGKNCQFKAPRQMCPRGWWGTFPKCKRCSCSSSKGYEPQCDHNTGACLCKKSHYSTINGCVKCECGIGANSTECDAEGYCQCEGDAVGRRCDRCSRFDHLLDPKTLKCRQIPGKCPSEIEYSIQWPTSLKGSIIRQSCPAGESGLATRKCQENGRWSDVNSWNCTRPEYSIMVNKFDILDSSKLLDMVSNATTNEATLRGRNQQIAAEAISRIVDIENELPVKSKSHVRDTRFTDELVEDLGKVMAEHPIEDYGTMIEKLWIYSNNIAKIHENIPFLPPFFIANDHIVFSFDKLDFGNIIPKFNNFVNSVPTGFPMLKIMVTGTTQLVYSIVPYPRCKRCENPMAVVIANTTDPLLIEFSIDEDDEWKYPECVKFDLKSGHWSTRGSSLIGLNLTHATCEFIGSGIFSMFVNDQNETIVRIANMDRTLPSVLAGTAILLCLSSIIMTLCRRKMRNQTVRVGFIFFFTLNLLNLFFIHKTAINQAFCPVRNAILSFSTCAPFAWLFLYSLHIYKMLADGSVSPNLTTSLLIGMVFPSLIAFTTFLFTDQCSLSPNLWLFWFIVLSMGLFLLLSFYAATTTVLVSLHKKYDVFVAKHNVKRAVLQHFVLTVFTLAATMIGLFSNYLPVESELLETGQSVAFLIGAIVIFLWSICDIGMNNSNVNDNLWLETQKSVLVESTSADPQCASPLLPRQDTEWIPDVIPNENATISPSQCLIANREVLSHILSPADKILNDGVGHIYGNNMGSLPRFRSSQDEADDAYYTYSASRRYKPTTFNRD</sequence>
<feature type="domain" description="Cadherin" evidence="19">
    <location>
        <begin position="245"/>
        <end position="347"/>
    </location>
</feature>
<dbReference type="GO" id="GO:0005886">
    <property type="term" value="C:plasma membrane"/>
    <property type="evidence" value="ECO:0007669"/>
    <property type="project" value="UniProtKB-SubCell"/>
</dbReference>
<evidence type="ECO:0000256" key="2">
    <source>
        <dbReference type="ARBA" id="ARBA00022475"/>
    </source>
</evidence>
<dbReference type="PROSITE" id="PS50026">
    <property type="entry name" value="EGF_3"/>
    <property type="match status" value="2"/>
</dbReference>
<gene>
    <name evidence="20" type="ORF">CBOVIS_LOCUS2219</name>
</gene>
<comment type="caution">
    <text evidence="20">The sequence shown here is derived from an EMBL/GenBank/DDBJ whole genome shotgun (WGS) entry which is preliminary data.</text>
</comment>
<evidence type="ECO:0000256" key="6">
    <source>
        <dbReference type="ARBA" id="ARBA00022737"/>
    </source>
</evidence>
<dbReference type="InterPro" id="IPR056286">
    <property type="entry name" value="Cadherin_CELSR1-3_9th"/>
</dbReference>
<feature type="transmembrane region" description="Helical" evidence="14">
    <location>
        <begin position="2099"/>
        <end position="2119"/>
    </location>
</feature>
<dbReference type="SMART" id="SM00179">
    <property type="entry name" value="EGF_CA"/>
    <property type="match status" value="2"/>
</dbReference>
<dbReference type="PROSITE" id="PS50025">
    <property type="entry name" value="LAM_G_DOMAIN"/>
    <property type="match status" value="2"/>
</dbReference>
<evidence type="ECO:0000256" key="12">
    <source>
        <dbReference type="PROSITE-ProRule" id="PRU00043"/>
    </source>
</evidence>
<dbReference type="SUPFAM" id="SSF111418">
    <property type="entry name" value="Hormone receptor domain"/>
    <property type="match status" value="1"/>
</dbReference>
<feature type="domain" description="Cadherin" evidence="19">
    <location>
        <begin position="140"/>
        <end position="244"/>
    </location>
</feature>
<evidence type="ECO:0000256" key="7">
    <source>
        <dbReference type="ARBA" id="ARBA00022837"/>
    </source>
</evidence>
<dbReference type="InterPro" id="IPR057244">
    <property type="entry name" value="GAIN_B"/>
</dbReference>
<evidence type="ECO:0000313" key="20">
    <source>
        <dbReference type="EMBL" id="CAB3399016.1"/>
    </source>
</evidence>
<dbReference type="PROSITE" id="PS00022">
    <property type="entry name" value="EGF_1"/>
    <property type="match status" value="2"/>
</dbReference>
<dbReference type="SMART" id="SM00112">
    <property type="entry name" value="CA"/>
    <property type="match status" value="8"/>
</dbReference>
<dbReference type="Pfam" id="PF23592">
    <property type="entry name" value="Cadherin_CELSR2_9th"/>
    <property type="match status" value="1"/>
</dbReference>
<dbReference type="CDD" id="cd11304">
    <property type="entry name" value="Cadherin_repeat"/>
    <property type="match status" value="8"/>
</dbReference>
<feature type="domain" description="GAIN-B" evidence="17">
    <location>
        <begin position="1923"/>
        <end position="2088"/>
    </location>
</feature>
<evidence type="ECO:0000256" key="4">
    <source>
        <dbReference type="ARBA" id="ARBA00022692"/>
    </source>
</evidence>
<feature type="transmembrane region" description="Helical" evidence="14">
    <location>
        <begin position="2195"/>
        <end position="2216"/>
    </location>
</feature>
<dbReference type="FunFam" id="2.10.25.10:FF:000066">
    <property type="entry name" value="FAT atypical cadherin 4"/>
    <property type="match status" value="1"/>
</dbReference>
<dbReference type="PROSITE" id="PS50227">
    <property type="entry name" value="G_PROTEIN_RECEP_F2_3"/>
    <property type="match status" value="1"/>
</dbReference>
<dbReference type="GO" id="GO:0007156">
    <property type="term" value="P:homophilic cell adhesion via plasma membrane adhesion molecules"/>
    <property type="evidence" value="ECO:0007669"/>
    <property type="project" value="InterPro"/>
</dbReference>
<keyword evidence="11" id="KW-0325">Glycoprotein</keyword>
<dbReference type="Gene3D" id="4.10.1240.10">
    <property type="entry name" value="GPCR, family 2, extracellular hormone receptor domain"/>
    <property type="match status" value="1"/>
</dbReference>
<dbReference type="CDD" id="cd00055">
    <property type="entry name" value="EGF_Lam"/>
    <property type="match status" value="1"/>
</dbReference>
<dbReference type="SMART" id="SM00008">
    <property type="entry name" value="HormR"/>
    <property type="match status" value="1"/>
</dbReference>
<evidence type="ECO:0000259" key="19">
    <source>
        <dbReference type="PROSITE" id="PS50268"/>
    </source>
</evidence>
<keyword evidence="3 13" id="KW-0245">EGF-like domain</keyword>
<dbReference type="PANTHER" id="PTHR24026:SF51">
    <property type="entry name" value="PROTOCADHERIN-LIKE WING POLARITY PROTEIN STAN"/>
    <property type="match status" value="1"/>
</dbReference>
<dbReference type="InterPro" id="IPR002126">
    <property type="entry name" value="Cadherin-like_dom"/>
</dbReference>
<feature type="domain" description="Cadherin" evidence="19">
    <location>
        <begin position="760"/>
        <end position="867"/>
    </location>
</feature>
<feature type="transmembrane region" description="Helical" evidence="14">
    <location>
        <begin position="2228"/>
        <end position="2255"/>
    </location>
</feature>
<dbReference type="InterPro" id="IPR015919">
    <property type="entry name" value="Cadherin-like_sf"/>
</dbReference>
<evidence type="ECO:0000256" key="1">
    <source>
        <dbReference type="ARBA" id="ARBA00004651"/>
    </source>
</evidence>
<keyword evidence="4 14" id="KW-0812">Transmembrane</keyword>
<feature type="domain" description="Cadherin" evidence="19">
    <location>
        <begin position="652"/>
        <end position="759"/>
    </location>
</feature>
<dbReference type="InterPro" id="IPR001881">
    <property type="entry name" value="EGF-like_Ca-bd_dom"/>
</dbReference>
<evidence type="ECO:0000313" key="21">
    <source>
        <dbReference type="Proteomes" id="UP000494206"/>
    </source>
</evidence>
<dbReference type="InterPro" id="IPR020894">
    <property type="entry name" value="Cadherin_CS"/>
</dbReference>
<dbReference type="Gene3D" id="2.60.40.60">
    <property type="entry name" value="Cadherins"/>
    <property type="match status" value="9"/>
</dbReference>
<evidence type="ECO:0000259" key="15">
    <source>
        <dbReference type="PROSITE" id="PS50025"/>
    </source>
</evidence>